<feature type="non-terminal residue" evidence="1">
    <location>
        <position position="74"/>
    </location>
</feature>
<protein>
    <submittedName>
        <fullName evidence="1">Uncharacterized protein</fullName>
    </submittedName>
</protein>
<dbReference type="AlphaFoldDB" id="A0A0F9HUB7"/>
<gene>
    <name evidence="1" type="ORF">LCGC14_2021950</name>
</gene>
<reference evidence="1" key="1">
    <citation type="journal article" date="2015" name="Nature">
        <title>Complex archaea that bridge the gap between prokaryotes and eukaryotes.</title>
        <authorList>
            <person name="Spang A."/>
            <person name="Saw J.H."/>
            <person name="Jorgensen S.L."/>
            <person name="Zaremba-Niedzwiedzka K."/>
            <person name="Martijn J."/>
            <person name="Lind A.E."/>
            <person name="van Eijk R."/>
            <person name="Schleper C."/>
            <person name="Guy L."/>
            <person name="Ettema T.J."/>
        </authorList>
    </citation>
    <scope>NUCLEOTIDE SEQUENCE</scope>
</reference>
<organism evidence="1">
    <name type="scientific">marine sediment metagenome</name>
    <dbReference type="NCBI Taxonomy" id="412755"/>
    <lineage>
        <taxon>unclassified sequences</taxon>
        <taxon>metagenomes</taxon>
        <taxon>ecological metagenomes</taxon>
    </lineage>
</organism>
<comment type="caution">
    <text evidence="1">The sequence shown here is derived from an EMBL/GenBank/DDBJ whole genome shotgun (WGS) entry which is preliminary data.</text>
</comment>
<proteinExistence type="predicted"/>
<sequence length="74" mass="7802">MRLLIFLLFILSLASYALSYSTYGAPTEFGNATNTTCFIGGDSGILNCTGNITGNYFFGNGSQLSGITTITAQD</sequence>
<accession>A0A0F9HUB7</accession>
<evidence type="ECO:0000313" key="1">
    <source>
        <dbReference type="EMBL" id="KKL78732.1"/>
    </source>
</evidence>
<dbReference type="EMBL" id="LAZR01023367">
    <property type="protein sequence ID" value="KKL78732.1"/>
    <property type="molecule type" value="Genomic_DNA"/>
</dbReference>
<name>A0A0F9HUB7_9ZZZZ</name>